<protein>
    <submittedName>
        <fullName evidence="1">Uncharacterized protein</fullName>
    </submittedName>
</protein>
<evidence type="ECO:0000313" key="2">
    <source>
        <dbReference type="Proteomes" id="UP000679575"/>
    </source>
</evidence>
<dbReference type="EMBL" id="CP073587">
    <property type="protein sequence ID" value="QUN05242.1"/>
    <property type="molecule type" value="Genomic_DNA"/>
</dbReference>
<gene>
    <name evidence="1" type="ORF">KDN34_13695</name>
</gene>
<dbReference type="Proteomes" id="UP000679575">
    <property type="component" value="Chromosome"/>
</dbReference>
<dbReference type="RefSeq" id="WP_212594277.1">
    <property type="nucleotide sequence ID" value="NZ_CP073587.1"/>
</dbReference>
<proteinExistence type="predicted"/>
<sequence length="102" mass="11655">MDEHRPLAQVWSEQLHDFAKHSLVMAPAINLIKLEQCNVQTLNELATPIPLGAAQVRWAAIEQSRHGCRRSRAEEWSPSWRRFVKMTNHKPVAFCAVGRQGD</sequence>
<accession>A0ABX7YRH4</accession>
<reference evidence="1 2" key="1">
    <citation type="submission" date="2021-04" db="EMBL/GenBank/DDBJ databases">
        <title>Novel species identification of genus Shewanella.</title>
        <authorList>
            <person name="Liu G."/>
        </authorList>
    </citation>
    <scope>NUCLEOTIDE SEQUENCE [LARGE SCALE GENOMIC DNA]</scope>
    <source>
        <strain evidence="1 2">FJAT-54481</strain>
    </source>
</reference>
<organism evidence="1 2">
    <name type="scientific">Shewanella yunxiaonensis</name>
    <dbReference type="NCBI Taxonomy" id="2829809"/>
    <lineage>
        <taxon>Bacteria</taxon>
        <taxon>Pseudomonadati</taxon>
        <taxon>Pseudomonadota</taxon>
        <taxon>Gammaproteobacteria</taxon>
        <taxon>Alteromonadales</taxon>
        <taxon>Shewanellaceae</taxon>
        <taxon>Shewanella</taxon>
    </lineage>
</organism>
<evidence type="ECO:0000313" key="1">
    <source>
        <dbReference type="EMBL" id="QUN05242.1"/>
    </source>
</evidence>
<name>A0ABX7YRH4_9GAMM</name>
<keyword evidence="2" id="KW-1185">Reference proteome</keyword>